<name>A0A0F9H8K9_9ZZZZ</name>
<dbReference type="AlphaFoldDB" id="A0A0F9H8K9"/>
<organism evidence="1">
    <name type="scientific">marine sediment metagenome</name>
    <dbReference type="NCBI Taxonomy" id="412755"/>
    <lineage>
        <taxon>unclassified sequences</taxon>
        <taxon>metagenomes</taxon>
        <taxon>ecological metagenomes</taxon>
    </lineage>
</organism>
<comment type="caution">
    <text evidence="1">The sequence shown here is derived from an EMBL/GenBank/DDBJ whole genome shotgun (WGS) entry which is preliminary data.</text>
</comment>
<accession>A0A0F9H8K9</accession>
<sequence length="57" mass="6064">MVASYKEGDEVGKAFAEVTDVCVGCFKAGCRVLTGEKCEVTGKSQAQLTSDIDMNNE</sequence>
<dbReference type="EMBL" id="LAZR01017706">
    <property type="protein sequence ID" value="KKL99316.1"/>
    <property type="molecule type" value="Genomic_DNA"/>
</dbReference>
<proteinExistence type="predicted"/>
<gene>
    <name evidence="1" type="ORF">LCGC14_1815670</name>
</gene>
<reference evidence="1" key="1">
    <citation type="journal article" date="2015" name="Nature">
        <title>Complex archaea that bridge the gap between prokaryotes and eukaryotes.</title>
        <authorList>
            <person name="Spang A."/>
            <person name="Saw J.H."/>
            <person name="Jorgensen S.L."/>
            <person name="Zaremba-Niedzwiedzka K."/>
            <person name="Martijn J."/>
            <person name="Lind A.E."/>
            <person name="van Eijk R."/>
            <person name="Schleper C."/>
            <person name="Guy L."/>
            <person name="Ettema T.J."/>
        </authorList>
    </citation>
    <scope>NUCLEOTIDE SEQUENCE</scope>
</reference>
<evidence type="ECO:0000313" key="1">
    <source>
        <dbReference type="EMBL" id="KKL99316.1"/>
    </source>
</evidence>
<protein>
    <submittedName>
        <fullName evidence="1">Uncharacterized protein</fullName>
    </submittedName>
</protein>